<protein>
    <submittedName>
        <fullName evidence="3">LysM domain-containing protein</fullName>
    </submittedName>
</protein>
<keyword evidence="1" id="KW-0732">Signal</keyword>
<dbReference type="Proteomes" id="UP000267187">
    <property type="component" value="Unassembled WGS sequence"/>
</dbReference>
<feature type="signal peptide" evidence="1">
    <location>
        <begin position="1"/>
        <end position="18"/>
    </location>
</feature>
<proteinExistence type="predicted"/>
<dbReference type="PANTHER" id="PTHR34700:SF4">
    <property type="entry name" value="PHAGE-LIKE ELEMENT PBSX PROTEIN XKDP"/>
    <property type="match status" value="1"/>
</dbReference>
<dbReference type="InterPro" id="IPR018392">
    <property type="entry name" value="LysM"/>
</dbReference>
<dbReference type="OrthoDB" id="9765158at2"/>
<dbReference type="RefSeq" id="WP_121875492.1">
    <property type="nucleotide sequence ID" value="NZ_REFJ01000001.1"/>
</dbReference>
<dbReference type="InterPro" id="IPR036779">
    <property type="entry name" value="LysM_dom_sf"/>
</dbReference>
<evidence type="ECO:0000313" key="4">
    <source>
        <dbReference type="Proteomes" id="UP000267187"/>
    </source>
</evidence>
<dbReference type="Gene3D" id="3.10.350.10">
    <property type="entry name" value="LysM domain"/>
    <property type="match status" value="1"/>
</dbReference>
<name>A0A3M0ADF1_9GAMM</name>
<sequence>MKAKALALAAGFFLGANAAALDLADNHPDTYTVVKGDTLWDIAGIFLDQPWQWPEIWVANDQIENPHLIYPGDVLRLVYRDGKPVLEVVRTIKMSPEVRVVQSAAPVTTIPLEHIEAFLQGAQIFQDEESFLANPYMIQGAQQNLIVGQGQQVFARGESGWAAAAQHYGVYRGGNTLVDPITEEILGFEAVEIGALSVLDEGDDIARLEVTRSRMEMRPADRVVELNQEDLTPLYYPAAPNAEIDALILAVDGGVSQVGNMSVVTVNKGAREGLEPGHVLAIWKAGEVVRDPVTGDAIQLPEQYAGVLMIFKPFDKMSYALVLEADRPLKVGDFVRTP</sequence>
<feature type="domain" description="LysM" evidence="2">
    <location>
        <begin position="29"/>
        <end position="77"/>
    </location>
</feature>
<evidence type="ECO:0000259" key="2">
    <source>
        <dbReference type="PROSITE" id="PS51782"/>
    </source>
</evidence>
<dbReference type="PANTHER" id="PTHR34700">
    <property type="entry name" value="POTASSIUM BINDING PROTEIN KBP"/>
    <property type="match status" value="1"/>
</dbReference>
<keyword evidence="4" id="KW-1185">Reference proteome</keyword>
<evidence type="ECO:0000256" key="1">
    <source>
        <dbReference type="SAM" id="SignalP"/>
    </source>
</evidence>
<dbReference type="PROSITE" id="PS51782">
    <property type="entry name" value="LYSM"/>
    <property type="match status" value="1"/>
</dbReference>
<feature type="chain" id="PRO_5018308236" evidence="1">
    <location>
        <begin position="19"/>
        <end position="338"/>
    </location>
</feature>
<dbReference type="SUPFAM" id="SSF54106">
    <property type="entry name" value="LysM domain"/>
    <property type="match status" value="1"/>
</dbReference>
<reference evidence="3 4" key="1">
    <citation type="submission" date="2018-10" db="EMBL/GenBank/DDBJ databases">
        <title>Genomic Encyclopedia of Type Strains, Phase IV (KMG-IV): sequencing the most valuable type-strain genomes for metagenomic binning, comparative biology and taxonomic classification.</title>
        <authorList>
            <person name="Goeker M."/>
        </authorList>
    </citation>
    <scope>NUCLEOTIDE SEQUENCE [LARGE SCALE GENOMIC DNA]</scope>
    <source>
        <strain evidence="3 4">DSM 25080</strain>
    </source>
</reference>
<dbReference type="AlphaFoldDB" id="A0A3M0ADF1"/>
<dbReference type="InterPro" id="IPR052196">
    <property type="entry name" value="Bact_Kbp"/>
</dbReference>
<comment type="caution">
    <text evidence="3">The sequence shown here is derived from an EMBL/GenBank/DDBJ whole genome shotgun (WGS) entry which is preliminary data.</text>
</comment>
<dbReference type="CDD" id="cd00118">
    <property type="entry name" value="LysM"/>
    <property type="match status" value="1"/>
</dbReference>
<accession>A0A3M0ADF1</accession>
<evidence type="ECO:0000313" key="3">
    <source>
        <dbReference type="EMBL" id="RMA82144.1"/>
    </source>
</evidence>
<dbReference type="Pfam" id="PF01476">
    <property type="entry name" value="LysM"/>
    <property type="match status" value="1"/>
</dbReference>
<dbReference type="EMBL" id="REFJ01000001">
    <property type="protein sequence ID" value="RMA82144.1"/>
    <property type="molecule type" value="Genomic_DNA"/>
</dbReference>
<organism evidence="3 4">
    <name type="scientific">Umboniibacter marinipuniceus</name>
    <dbReference type="NCBI Taxonomy" id="569599"/>
    <lineage>
        <taxon>Bacteria</taxon>
        <taxon>Pseudomonadati</taxon>
        <taxon>Pseudomonadota</taxon>
        <taxon>Gammaproteobacteria</taxon>
        <taxon>Cellvibrionales</taxon>
        <taxon>Cellvibrionaceae</taxon>
        <taxon>Umboniibacter</taxon>
    </lineage>
</organism>
<gene>
    <name evidence="3" type="ORF">DFR27_0091</name>
</gene>